<evidence type="ECO:0000313" key="16">
    <source>
        <dbReference type="Proteomes" id="UP000004995"/>
    </source>
</evidence>
<reference evidence="15" key="3">
    <citation type="submission" date="2018-08" db="UniProtKB">
        <authorList>
            <consortium name="EnsemblPlants"/>
        </authorList>
    </citation>
    <scope>IDENTIFICATION</scope>
    <source>
        <strain evidence="15">Yugu1</strain>
    </source>
</reference>
<evidence type="ECO:0000256" key="8">
    <source>
        <dbReference type="ARBA" id="ARBA00023157"/>
    </source>
</evidence>
<protein>
    <recommendedName>
        <fullName evidence="17">Protein kinase domain-containing protein</fullName>
    </recommendedName>
</protein>
<keyword evidence="5" id="KW-0677">Repeat</keyword>
<feature type="transmembrane region" description="Helical" evidence="11">
    <location>
        <begin position="253"/>
        <end position="275"/>
    </location>
</feature>
<keyword evidence="11" id="KW-0472">Membrane</keyword>
<evidence type="ECO:0008006" key="17">
    <source>
        <dbReference type="Google" id="ProtNLM"/>
    </source>
</evidence>
<dbReference type="Gene3D" id="1.10.510.10">
    <property type="entry name" value="Transferase(Phosphotransferase) domain 1"/>
    <property type="match status" value="1"/>
</dbReference>
<keyword evidence="11" id="KW-1133">Transmembrane helix</keyword>
<dbReference type="EMBL" id="CM003535">
    <property type="protein sequence ID" value="RCV38904.1"/>
    <property type="molecule type" value="Genomic_DNA"/>
</dbReference>
<feature type="domain" description="Protein kinase" evidence="12">
    <location>
        <begin position="313"/>
        <end position="594"/>
    </location>
</feature>
<dbReference type="OMA" id="SYCEDAT"/>
<dbReference type="SUPFAM" id="SSF56112">
    <property type="entry name" value="Protein kinase-like (PK-like)"/>
    <property type="match status" value="1"/>
</dbReference>
<dbReference type="SMART" id="SM00179">
    <property type="entry name" value="EGF_CA"/>
    <property type="match status" value="1"/>
</dbReference>
<dbReference type="FunFam" id="2.10.25.10:FF:000038">
    <property type="entry name" value="Fibrillin 2"/>
    <property type="match status" value="1"/>
</dbReference>
<feature type="binding site" evidence="10">
    <location>
        <position position="341"/>
    </location>
    <ligand>
        <name>ATP</name>
        <dbReference type="ChEBI" id="CHEBI:30616"/>
    </ligand>
</feature>
<keyword evidence="8" id="KW-1015">Disulfide bond</keyword>
<comment type="caution">
    <text evidence="9">Lacks conserved residue(s) required for the propagation of feature annotation.</text>
</comment>
<reference evidence="14 16" key="1">
    <citation type="journal article" date="2012" name="Nat. Biotechnol.">
        <title>Reference genome sequence of the model plant Setaria.</title>
        <authorList>
            <person name="Bennetzen J.L."/>
            <person name="Schmutz J."/>
            <person name="Wang H."/>
            <person name="Percifield R."/>
            <person name="Hawkins J."/>
            <person name="Pontaroli A.C."/>
            <person name="Estep M."/>
            <person name="Feng L."/>
            <person name="Vaughn J.N."/>
            <person name="Grimwood J."/>
            <person name="Jenkins J."/>
            <person name="Barry K."/>
            <person name="Lindquist E."/>
            <person name="Hellsten U."/>
            <person name="Deshpande S."/>
            <person name="Wang X."/>
            <person name="Wu X."/>
            <person name="Mitros T."/>
            <person name="Triplett J."/>
            <person name="Yang X."/>
            <person name="Ye C.Y."/>
            <person name="Mauro-Herrera M."/>
            <person name="Wang L."/>
            <person name="Li P."/>
            <person name="Sharma M."/>
            <person name="Sharma R."/>
            <person name="Ronald P.C."/>
            <person name="Panaud O."/>
            <person name="Kellogg E.A."/>
            <person name="Brutnell T.P."/>
            <person name="Doust A.N."/>
            <person name="Tuskan G.A."/>
            <person name="Rokhsar D."/>
            <person name="Devos K.M."/>
        </authorList>
    </citation>
    <scope>NUCLEOTIDE SEQUENCE [LARGE SCALE GENOMIC DNA]</scope>
    <source>
        <strain evidence="16">cv. Yugu1</strain>
        <strain evidence="14">Yugu1</strain>
    </source>
</reference>
<sequence>MASSGHASVPNRFLPPQLATTLQASAAYTLALLAGREDLSYYTGCYTSCMSLHAAAQDGEECTGLGCCQMSIPTNLITTIHMWGNNDSYPPPNNAWRYSPCSYAFIAEKGSYNFTRRDLTRLANKTSSDHIGDRTIPMVLDWAIRDGGSCQAPTKDAGASAKQTAPACISRNSLCVNVTHGSGYLCQCSKGYTGNPYVTDNCTNINECELRKYHCGSNSKCHDTQGDYECKCKFGYKGDGKSEKGCQPIFPGYATAILVALVSLTILVILPYLLLKEHKRRIRRGYFDKNGGKILSGANIVIFSEAKLSKFTNNFSEEIGRGAFGMVFKGINDDNQPVAVKRPIVEGEKPQQGGEFVGEIIFQFHIRHPNIVPLVGCCLETSIPMLVFEFIPNGSLSDMLHGAGKPRSLSLQKRLDIAIGSAEALTYMHSQAGQNNRIHGDVKSGNILLDDDLNPKVSDFGSSKLVSNASKWSVSGDRSYIDPVYLITGSFTEKSDVYSFGVVLLELITRKKAKYDGSNSLPMNFVKTCKKEGNGRKMYDRDIFSGEDAQSQRSIECLDRVGALAVRCLKEDVEERPTMAEVVEELKQVNMHVQ</sequence>
<evidence type="ECO:0000313" key="15">
    <source>
        <dbReference type="EnsemblPlants" id="KQK95236"/>
    </source>
</evidence>
<dbReference type="HOGENOM" id="CLU_000288_43_5_1"/>
<dbReference type="SUPFAM" id="SSF57196">
    <property type="entry name" value="EGF/Laminin"/>
    <property type="match status" value="1"/>
</dbReference>
<dbReference type="GO" id="GO:0005509">
    <property type="term" value="F:calcium ion binding"/>
    <property type="evidence" value="ECO:0007669"/>
    <property type="project" value="InterPro"/>
</dbReference>
<evidence type="ECO:0000313" key="14">
    <source>
        <dbReference type="EMBL" id="RCV38904.1"/>
    </source>
</evidence>
<dbReference type="PROSITE" id="PS00107">
    <property type="entry name" value="PROTEIN_KINASE_ATP"/>
    <property type="match status" value="1"/>
</dbReference>
<dbReference type="AlphaFoldDB" id="K3ZLX6"/>
<keyword evidence="11" id="KW-0812">Transmembrane</keyword>
<evidence type="ECO:0000256" key="5">
    <source>
        <dbReference type="ARBA" id="ARBA00022737"/>
    </source>
</evidence>
<dbReference type="InterPro" id="IPR000719">
    <property type="entry name" value="Prot_kinase_dom"/>
</dbReference>
<feature type="domain" description="EGF-like" evidence="13">
    <location>
        <begin position="204"/>
        <end position="247"/>
    </location>
</feature>
<dbReference type="GO" id="GO:0007166">
    <property type="term" value="P:cell surface receptor signaling pathway"/>
    <property type="evidence" value="ECO:0000318"/>
    <property type="project" value="GO_Central"/>
</dbReference>
<evidence type="ECO:0000256" key="3">
    <source>
        <dbReference type="ARBA" id="ARBA00022679"/>
    </source>
</evidence>
<keyword evidence="7 10" id="KW-0067">ATP-binding</keyword>
<dbReference type="SMART" id="SM00181">
    <property type="entry name" value="EGF"/>
    <property type="match status" value="2"/>
</dbReference>
<keyword evidence="1" id="KW-0723">Serine/threonine-protein kinase</keyword>
<dbReference type="Proteomes" id="UP000004995">
    <property type="component" value="Unassembled WGS sequence"/>
</dbReference>
<dbReference type="EMBL" id="AGNK02005117">
    <property type="status" value="NOT_ANNOTATED_CDS"/>
    <property type="molecule type" value="Genomic_DNA"/>
</dbReference>
<dbReference type="InterPro" id="IPR000152">
    <property type="entry name" value="EGF-type_Asp/Asn_hydroxyl_site"/>
</dbReference>
<proteinExistence type="predicted"/>
<dbReference type="Gene3D" id="2.10.25.10">
    <property type="entry name" value="Laminin"/>
    <property type="match status" value="2"/>
</dbReference>
<evidence type="ECO:0000256" key="2">
    <source>
        <dbReference type="ARBA" id="ARBA00022536"/>
    </source>
</evidence>
<dbReference type="PANTHER" id="PTHR27005">
    <property type="entry name" value="WALL-ASSOCIATED RECEPTOR KINASE-LIKE 21"/>
    <property type="match status" value="1"/>
</dbReference>
<name>K3ZLX6_SETIT</name>
<keyword evidence="2 9" id="KW-0245">EGF-like domain</keyword>
<dbReference type="InterPro" id="IPR017441">
    <property type="entry name" value="Protein_kinase_ATP_BS"/>
</dbReference>
<dbReference type="Gramene" id="KQK95236">
    <property type="protein sequence ID" value="KQK95236"/>
    <property type="gene ID" value="SETIT_027588mg"/>
</dbReference>
<dbReference type="OrthoDB" id="10060424at2759"/>
<reference evidence="14" key="2">
    <citation type="submission" date="2015-07" db="EMBL/GenBank/DDBJ databases">
        <authorList>
            <person name="Noorani M."/>
        </authorList>
    </citation>
    <scope>NUCLEOTIDE SEQUENCE</scope>
    <source>
        <strain evidence="14">Yugu1</strain>
    </source>
</reference>
<gene>
    <name evidence="14" type="ORF">SETIT_8G179700v2</name>
</gene>
<dbReference type="InterPro" id="IPR011009">
    <property type="entry name" value="Kinase-like_dom_sf"/>
</dbReference>
<dbReference type="PROSITE" id="PS01187">
    <property type="entry name" value="EGF_CA"/>
    <property type="match status" value="1"/>
</dbReference>
<dbReference type="GO" id="GO:0005524">
    <property type="term" value="F:ATP binding"/>
    <property type="evidence" value="ECO:0007669"/>
    <property type="project" value="UniProtKB-UniRule"/>
</dbReference>
<dbReference type="Gene3D" id="3.30.200.20">
    <property type="entry name" value="Phosphorylase Kinase, domain 1"/>
    <property type="match status" value="1"/>
</dbReference>
<dbReference type="InterPro" id="IPR018097">
    <property type="entry name" value="EGF_Ca-bd_CS"/>
</dbReference>
<evidence type="ECO:0000256" key="10">
    <source>
        <dbReference type="PROSITE-ProRule" id="PRU10141"/>
    </source>
</evidence>
<keyword evidence="3" id="KW-0808">Transferase</keyword>
<dbReference type="CDD" id="cd00054">
    <property type="entry name" value="EGF_CA"/>
    <property type="match status" value="1"/>
</dbReference>
<dbReference type="GO" id="GO:0005886">
    <property type="term" value="C:plasma membrane"/>
    <property type="evidence" value="ECO:0000318"/>
    <property type="project" value="GO_Central"/>
</dbReference>
<keyword evidence="1" id="KW-0418">Kinase</keyword>
<evidence type="ECO:0000259" key="12">
    <source>
        <dbReference type="PROSITE" id="PS50011"/>
    </source>
</evidence>
<dbReference type="eggNOG" id="ENOG502QQPF">
    <property type="taxonomic scope" value="Eukaryota"/>
</dbReference>
<dbReference type="InterPro" id="IPR045274">
    <property type="entry name" value="WAK-like"/>
</dbReference>
<dbReference type="InterPro" id="IPR001245">
    <property type="entry name" value="Ser-Thr/Tyr_kinase_cat_dom"/>
</dbReference>
<evidence type="ECO:0000256" key="4">
    <source>
        <dbReference type="ARBA" id="ARBA00022729"/>
    </source>
</evidence>
<evidence type="ECO:0000256" key="1">
    <source>
        <dbReference type="ARBA" id="ARBA00022527"/>
    </source>
</evidence>
<keyword evidence="6 10" id="KW-0547">Nucleotide-binding</keyword>
<accession>K3ZLX6</accession>
<dbReference type="PROSITE" id="PS50011">
    <property type="entry name" value="PROTEIN_KINASE_DOM"/>
    <property type="match status" value="1"/>
</dbReference>
<dbReference type="InterPro" id="IPR001881">
    <property type="entry name" value="EGF-like_Ca-bd_dom"/>
</dbReference>
<evidence type="ECO:0000259" key="13">
    <source>
        <dbReference type="PROSITE" id="PS50026"/>
    </source>
</evidence>
<evidence type="ECO:0000256" key="6">
    <source>
        <dbReference type="ARBA" id="ARBA00022741"/>
    </source>
</evidence>
<keyword evidence="16" id="KW-1185">Reference proteome</keyword>
<evidence type="ECO:0000256" key="11">
    <source>
        <dbReference type="SAM" id="Phobius"/>
    </source>
</evidence>
<dbReference type="FunFam" id="1.10.510.10:FF:000606">
    <property type="entry name" value="Wall-associated receptor kinase 3"/>
    <property type="match status" value="1"/>
</dbReference>
<dbReference type="InterPro" id="IPR000742">
    <property type="entry name" value="EGF"/>
</dbReference>
<dbReference type="Pfam" id="PF07714">
    <property type="entry name" value="PK_Tyr_Ser-Thr"/>
    <property type="match status" value="1"/>
</dbReference>
<dbReference type="PROSITE" id="PS50026">
    <property type="entry name" value="EGF_3"/>
    <property type="match status" value="1"/>
</dbReference>
<dbReference type="SMART" id="SM00220">
    <property type="entry name" value="S_TKc"/>
    <property type="match status" value="1"/>
</dbReference>
<organism evidence="15 16">
    <name type="scientific">Setaria italica</name>
    <name type="common">Foxtail millet</name>
    <name type="synonym">Panicum italicum</name>
    <dbReference type="NCBI Taxonomy" id="4555"/>
    <lineage>
        <taxon>Eukaryota</taxon>
        <taxon>Viridiplantae</taxon>
        <taxon>Streptophyta</taxon>
        <taxon>Embryophyta</taxon>
        <taxon>Tracheophyta</taxon>
        <taxon>Spermatophyta</taxon>
        <taxon>Magnoliopsida</taxon>
        <taxon>Liliopsida</taxon>
        <taxon>Poales</taxon>
        <taxon>Poaceae</taxon>
        <taxon>PACMAD clade</taxon>
        <taxon>Panicoideae</taxon>
        <taxon>Panicodae</taxon>
        <taxon>Paniceae</taxon>
        <taxon>Cenchrinae</taxon>
        <taxon>Setaria</taxon>
    </lineage>
</organism>
<evidence type="ECO:0000256" key="7">
    <source>
        <dbReference type="ARBA" id="ARBA00022840"/>
    </source>
</evidence>
<dbReference type="PANTHER" id="PTHR27005:SF162">
    <property type="entry name" value="OS11G0691500 PROTEIN"/>
    <property type="match status" value="1"/>
</dbReference>
<dbReference type="PROSITE" id="PS00010">
    <property type="entry name" value="ASX_HYDROXYL"/>
    <property type="match status" value="1"/>
</dbReference>
<keyword evidence="4" id="KW-0732">Signal</keyword>
<dbReference type="FunCoup" id="K3ZLX6">
    <property type="interactions" value="836"/>
</dbReference>
<dbReference type="EnsemblPlants" id="KQK95236">
    <property type="protein sequence ID" value="KQK95236"/>
    <property type="gene ID" value="SETIT_027588mg"/>
</dbReference>
<dbReference type="GO" id="GO:0004674">
    <property type="term" value="F:protein serine/threonine kinase activity"/>
    <property type="evidence" value="ECO:0007669"/>
    <property type="project" value="UniProtKB-KW"/>
</dbReference>
<evidence type="ECO:0000256" key="9">
    <source>
        <dbReference type="PROSITE-ProRule" id="PRU00076"/>
    </source>
</evidence>